<evidence type="ECO:0000259" key="3">
    <source>
        <dbReference type="Pfam" id="PF02866"/>
    </source>
</evidence>
<keyword evidence="1" id="KW-0560">Oxidoreductase</keyword>
<proteinExistence type="predicted"/>
<gene>
    <name evidence="4" type="ORF">M422DRAFT_255513</name>
</gene>
<dbReference type="OrthoDB" id="4069699at2759"/>
<dbReference type="InterPro" id="IPR022383">
    <property type="entry name" value="Lactate/malate_DH_C"/>
</dbReference>
<dbReference type="Pfam" id="PF02866">
    <property type="entry name" value="Ldh_1_C"/>
    <property type="match status" value="1"/>
</dbReference>
<dbReference type="SUPFAM" id="SSF56327">
    <property type="entry name" value="LDH C-terminal domain-like"/>
    <property type="match status" value="1"/>
</dbReference>
<protein>
    <recommendedName>
        <fullName evidence="3">Lactate/malate dehydrogenase C-terminal domain-containing protein</fullName>
    </recommendedName>
</protein>
<evidence type="ECO:0000256" key="1">
    <source>
        <dbReference type="ARBA" id="ARBA00023002"/>
    </source>
</evidence>
<reference evidence="4 5" key="1">
    <citation type="submission" date="2014-06" db="EMBL/GenBank/DDBJ databases">
        <title>Evolutionary Origins and Diversification of the Mycorrhizal Mutualists.</title>
        <authorList>
            <consortium name="DOE Joint Genome Institute"/>
            <consortium name="Mycorrhizal Genomics Consortium"/>
            <person name="Kohler A."/>
            <person name="Kuo A."/>
            <person name="Nagy L.G."/>
            <person name="Floudas D."/>
            <person name="Copeland A."/>
            <person name="Barry K.W."/>
            <person name="Cichocki N."/>
            <person name="Veneault-Fourrey C."/>
            <person name="LaButti K."/>
            <person name="Lindquist E.A."/>
            <person name="Lipzen A."/>
            <person name="Lundell T."/>
            <person name="Morin E."/>
            <person name="Murat C."/>
            <person name="Riley R."/>
            <person name="Ohm R."/>
            <person name="Sun H."/>
            <person name="Tunlid A."/>
            <person name="Henrissat B."/>
            <person name="Grigoriev I.V."/>
            <person name="Hibbett D.S."/>
            <person name="Martin F."/>
        </authorList>
    </citation>
    <scope>NUCLEOTIDE SEQUENCE [LARGE SCALE GENOMIC DNA]</scope>
    <source>
        <strain evidence="4 5">SS14</strain>
    </source>
</reference>
<name>A0A0C9V3U3_SPHS4</name>
<dbReference type="EMBL" id="KN837136">
    <property type="protein sequence ID" value="KIJ41589.1"/>
    <property type="molecule type" value="Genomic_DNA"/>
</dbReference>
<evidence type="ECO:0000313" key="5">
    <source>
        <dbReference type="Proteomes" id="UP000054279"/>
    </source>
</evidence>
<sequence length="317" mass="34675">MSFAAIFGTFKISDSKINNLQPTSYVIYQVVLFSEAIGSIPSFIRLETTPEYRVIPNTTPVFVYGRISGPHLGPFYIDAIKIYPLLGPFTMPSYEPQISIVPYFCVIGHIPGGVTSMHESTHVFKMMSTSWAMTLFDPLITRSAVARRLPGDCSMFVVGPFTFEGGHERPYLSPMANTQGRPYNPFRHGTIGPGSFRERFHAANFRFTPFVPRAEVRGGDEVVQAKDSVGSATLSMAYAALLLRALKGEAGIVTPTFVKSPLFAAQGIEFFLSAVKLGPNGVAKIHDLGNITAQEQELVNAALPELKKNIEKGFASV</sequence>
<dbReference type="GO" id="GO:0005739">
    <property type="term" value="C:mitochondrion"/>
    <property type="evidence" value="ECO:0007669"/>
    <property type="project" value="TreeGrafter"/>
</dbReference>
<keyword evidence="2" id="KW-0520">NAD</keyword>
<dbReference type="Proteomes" id="UP000054279">
    <property type="component" value="Unassembled WGS sequence"/>
</dbReference>
<evidence type="ECO:0000313" key="4">
    <source>
        <dbReference type="EMBL" id="KIJ41589.1"/>
    </source>
</evidence>
<keyword evidence="5" id="KW-1185">Reference proteome</keyword>
<dbReference type="AlphaFoldDB" id="A0A0C9V3U3"/>
<dbReference type="GO" id="GO:0030060">
    <property type="term" value="F:L-malate dehydrogenase (NAD+) activity"/>
    <property type="evidence" value="ECO:0007669"/>
    <property type="project" value="TreeGrafter"/>
</dbReference>
<dbReference type="Gene3D" id="3.90.110.10">
    <property type="entry name" value="Lactate dehydrogenase/glycoside hydrolase, family 4, C-terminal"/>
    <property type="match status" value="1"/>
</dbReference>
<dbReference type="PANTHER" id="PTHR11540">
    <property type="entry name" value="MALATE AND LACTATE DEHYDROGENASE"/>
    <property type="match status" value="1"/>
</dbReference>
<feature type="domain" description="Lactate/malate dehydrogenase C-terminal" evidence="3">
    <location>
        <begin position="217"/>
        <end position="316"/>
    </location>
</feature>
<dbReference type="HOGENOM" id="CLU_877638_0_0_1"/>
<accession>A0A0C9V3U3</accession>
<dbReference type="PANTHER" id="PTHR11540:SF73">
    <property type="entry name" value="MALATE DEHYDROGENASE, MITOCHONDRIAL"/>
    <property type="match status" value="1"/>
</dbReference>
<dbReference type="InterPro" id="IPR015955">
    <property type="entry name" value="Lactate_DH/Glyco_Ohase_4_C"/>
</dbReference>
<dbReference type="GO" id="GO:0006099">
    <property type="term" value="P:tricarboxylic acid cycle"/>
    <property type="evidence" value="ECO:0007669"/>
    <property type="project" value="TreeGrafter"/>
</dbReference>
<organism evidence="4 5">
    <name type="scientific">Sphaerobolus stellatus (strain SS14)</name>
    <dbReference type="NCBI Taxonomy" id="990650"/>
    <lineage>
        <taxon>Eukaryota</taxon>
        <taxon>Fungi</taxon>
        <taxon>Dikarya</taxon>
        <taxon>Basidiomycota</taxon>
        <taxon>Agaricomycotina</taxon>
        <taxon>Agaricomycetes</taxon>
        <taxon>Phallomycetidae</taxon>
        <taxon>Geastrales</taxon>
        <taxon>Sphaerobolaceae</taxon>
        <taxon>Sphaerobolus</taxon>
    </lineage>
</organism>
<evidence type="ECO:0000256" key="2">
    <source>
        <dbReference type="ARBA" id="ARBA00023027"/>
    </source>
</evidence>